<dbReference type="InterPro" id="IPR000620">
    <property type="entry name" value="EamA_dom"/>
</dbReference>
<dbReference type="AlphaFoldDB" id="A0A6J7DTM8"/>
<gene>
    <name evidence="7" type="ORF">UFOPK1811_00350</name>
    <name evidence="8" type="ORF">UFOPK2360_00373</name>
    <name evidence="9" type="ORF">UFOPK2922_01084</name>
    <name evidence="10" type="ORF">UFOPK3306_01095</name>
</gene>
<accession>A0A6J7DTM8</accession>
<dbReference type="InterPro" id="IPR037185">
    <property type="entry name" value="EmrE-like"/>
</dbReference>
<dbReference type="PANTHER" id="PTHR32322:SF2">
    <property type="entry name" value="EAMA DOMAIN-CONTAINING PROTEIN"/>
    <property type="match status" value="1"/>
</dbReference>
<dbReference type="EMBL" id="CAEZZS010000054">
    <property type="protein sequence ID" value="CAB4781611.1"/>
    <property type="molecule type" value="Genomic_DNA"/>
</dbReference>
<evidence type="ECO:0000313" key="8">
    <source>
        <dbReference type="EMBL" id="CAB4678669.1"/>
    </source>
</evidence>
<feature type="transmembrane region" description="Helical" evidence="5">
    <location>
        <begin position="211"/>
        <end position="230"/>
    </location>
</feature>
<evidence type="ECO:0000313" key="10">
    <source>
        <dbReference type="EMBL" id="CAB4873987.1"/>
    </source>
</evidence>
<evidence type="ECO:0000256" key="5">
    <source>
        <dbReference type="SAM" id="Phobius"/>
    </source>
</evidence>
<evidence type="ECO:0000256" key="1">
    <source>
        <dbReference type="ARBA" id="ARBA00004141"/>
    </source>
</evidence>
<dbReference type="GO" id="GO:0016020">
    <property type="term" value="C:membrane"/>
    <property type="evidence" value="ECO:0007669"/>
    <property type="project" value="UniProtKB-SubCell"/>
</dbReference>
<dbReference type="EMBL" id="CAFBLI010000098">
    <property type="protein sequence ID" value="CAB4873987.1"/>
    <property type="molecule type" value="Genomic_DNA"/>
</dbReference>
<feature type="transmembrane region" description="Helical" evidence="5">
    <location>
        <begin position="7"/>
        <end position="28"/>
    </location>
</feature>
<feature type="domain" description="EamA" evidence="6">
    <location>
        <begin position="150"/>
        <end position="283"/>
    </location>
</feature>
<feature type="domain" description="EamA" evidence="6">
    <location>
        <begin position="7"/>
        <end position="137"/>
    </location>
</feature>
<dbReference type="InterPro" id="IPR050638">
    <property type="entry name" value="AA-Vitamin_Transporters"/>
</dbReference>
<feature type="transmembrane region" description="Helical" evidence="5">
    <location>
        <begin position="176"/>
        <end position="199"/>
    </location>
</feature>
<protein>
    <submittedName>
        <fullName evidence="10">Unannotated protein</fullName>
    </submittedName>
</protein>
<evidence type="ECO:0000259" key="6">
    <source>
        <dbReference type="Pfam" id="PF00892"/>
    </source>
</evidence>
<dbReference type="Pfam" id="PF00892">
    <property type="entry name" value="EamA"/>
    <property type="match status" value="2"/>
</dbReference>
<evidence type="ECO:0000313" key="9">
    <source>
        <dbReference type="EMBL" id="CAB4781611.1"/>
    </source>
</evidence>
<feature type="transmembrane region" description="Helical" evidence="5">
    <location>
        <begin position="124"/>
        <end position="143"/>
    </location>
</feature>
<evidence type="ECO:0000256" key="4">
    <source>
        <dbReference type="ARBA" id="ARBA00023136"/>
    </source>
</evidence>
<feature type="transmembrane region" description="Helical" evidence="5">
    <location>
        <begin position="149"/>
        <end position="169"/>
    </location>
</feature>
<feature type="transmembrane region" description="Helical" evidence="5">
    <location>
        <begin position="242"/>
        <end position="260"/>
    </location>
</feature>
<proteinExistence type="predicted"/>
<keyword evidence="4 5" id="KW-0472">Membrane</keyword>
<evidence type="ECO:0000313" key="7">
    <source>
        <dbReference type="EMBL" id="CAB4594088.1"/>
    </source>
</evidence>
<comment type="subcellular location">
    <subcellularLocation>
        <location evidence="1">Membrane</location>
        <topology evidence="1">Multi-pass membrane protein</topology>
    </subcellularLocation>
</comment>
<evidence type="ECO:0000256" key="2">
    <source>
        <dbReference type="ARBA" id="ARBA00022692"/>
    </source>
</evidence>
<organism evidence="10">
    <name type="scientific">freshwater metagenome</name>
    <dbReference type="NCBI Taxonomy" id="449393"/>
    <lineage>
        <taxon>unclassified sequences</taxon>
        <taxon>metagenomes</taxon>
        <taxon>ecological metagenomes</taxon>
    </lineage>
</organism>
<dbReference type="PANTHER" id="PTHR32322">
    <property type="entry name" value="INNER MEMBRANE TRANSPORTER"/>
    <property type="match status" value="1"/>
</dbReference>
<feature type="transmembrane region" description="Helical" evidence="5">
    <location>
        <begin position="64"/>
        <end position="83"/>
    </location>
</feature>
<reference evidence="10" key="1">
    <citation type="submission" date="2020-05" db="EMBL/GenBank/DDBJ databases">
        <authorList>
            <person name="Chiriac C."/>
            <person name="Salcher M."/>
            <person name="Ghai R."/>
            <person name="Kavagutti S V."/>
        </authorList>
    </citation>
    <scope>NUCLEOTIDE SEQUENCE</scope>
</reference>
<feature type="transmembrane region" description="Helical" evidence="5">
    <location>
        <begin position="34"/>
        <end position="52"/>
    </location>
</feature>
<sequence>MNSRKSLGLFLLVGVLWGVPYLFIKIAVAEFSTPMVVFSRVLIGSLILLPIAIKQGAIAPAKKYWKLILVYAILEMVGPWYLITTAEKSISSGLAGLLIATVPIWATLLASASGDTTVWHSKRLFGLVIGFIGVFALVGVDALRGATDLAGVLMVLLSAFLYAFATNMISTKAPEVPGIAISGISMAITAVIFAVPAALTFPTQPPSLKATSSLIGLGAICTAAAFYYFFKLLAQVGSARASVVTYINTAVAIGLGVILINEPLTLGIFIGFPLVLIGSYLASRKNLPLINQAN</sequence>
<evidence type="ECO:0000256" key="3">
    <source>
        <dbReference type="ARBA" id="ARBA00022989"/>
    </source>
</evidence>
<feature type="transmembrane region" description="Helical" evidence="5">
    <location>
        <begin position="89"/>
        <end position="112"/>
    </location>
</feature>
<keyword evidence="3 5" id="KW-1133">Transmembrane helix</keyword>
<name>A0A6J7DTM8_9ZZZZ</name>
<dbReference type="SUPFAM" id="SSF103481">
    <property type="entry name" value="Multidrug resistance efflux transporter EmrE"/>
    <property type="match status" value="2"/>
</dbReference>
<dbReference type="EMBL" id="CAEZUJ010000008">
    <property type="protein sequence ID" value="CAB4594088.1"/>
    <property type="molecule type" value="Genomic_DNA"/>
</dbReference>
<keyword evidence="2 5" id="KW-0812">Transmembrane</keyword>
<dbReference type="EMBL" id="CAEZXH010000013">
    <property type="protein sequence ID" value="CAB4678669.1"/>
    <property type="molecule type" value="Genomic_DNA"/>
</dbReference>
<feature type="transmembrane region" description="Helical" evidence="5">
    <location>
        <begin position="266"/>
        <end position="283"/>
    </location>
</feature>